<keyword evidence="11 14" id="KW-0503">Monooxygenase</keyword>
<sequence>MLASNNGLPQLLAALLCCFIISYTVSLIRWRIRSRGRPLPPGPRGIPFIGNIIHMRQPELWKAHQKLCAVYGDVVHLSMFGEHTVVLGSQQAISDILEQQSAVTSERWQHPLIELSGQGFNFAFFPYNHRWRRHRQVFSQHIPLTRPIPDEQILIQHQYASIFLRKLLTEPGGLRDHIRYVFSATIVKVVYGIEVADYNDPNVALILRTLEGVQGFDSGRMLVQYLPILRHAPLWVPILGPQLRELAWRRAAADEVKQVMFDKTQDDLIHGRPNTSVLASILQELEEQGDVDLTEEHLIAKNTCVTAFEGGADTTFSTIQAFFLAMSLNPSIQKKAQAELDAVIGPHRLPNYRDRASLPYVEAVFKESLRWHNVLPLGLQHCAGEDIEYRGYFIPRGTTFTANAWACLHDPEAYTEPDCFLPDRFIREGKLDPGVRDPRDFVFGYGRRICAGKPFAEIEMFLVIAMTLHVFDITPPLDESGNPILIEPKFTGSFLLYPADCRCTIKPRSAEAEALILEGVQSSDGPAA</sequence>
<dbReference type="GO" id="GO:0005506">
    <property type="term" value="F:iron ion binding"/>
    <property type="evidence" value="ECO:0007669"/>
    <property type="project" value="InterPro"/>
</dbReference>
<keyword evidence="10 13" id="KW-0408">Iron</keyword>
<keyword evidence="12 15" id="KW-0472">Membrane</keyword>
<dbReference type="InterPro" id="IPR002401">
    <property type="entry name" value="Cyt_P450_E_grp-I"/>
</dbReference>
<evidence type="ECO:0000256" key="9">
    <source>
        <dbReference type="ARBA" id="ARBA00023002"/>
    </source>
</evidence>
<dbReference type="PRINTS" id="PR00463">
    <property type="entry name" value="EP450I"/>
</dbReference>
<evidence type="ECO:0000313" key="16">
    <source>
        <dbReference type="EMBL" id="RDX50384.1"/>
    </source>
</evidence>
<evidence type="ECO:0000256" key="10">
    <source>
        <dbReference type="ARBA" id="ARBA00023004"/>
    </source>
</evidence>
<comment type="subcellular location">
    <subcellularLocation>
        <location evidence="2">Membrane</location>
        <topology evidence="2">Single-pass membrane protein</topology>
    </subcellularLocation>
</comment>
<dbReference type="EMBL" id="KZ857400">
    <property type="protein sequence ID" value="RDX50384.1"/>
    <property type="molecule type" value="Genomic_DNA"/>
</dbReference>
<proteinExistence type="inferred from homology"/>
<comment type="similarity">
    <text evidence="4 14">Belongs to the cytochrome P450 family.</text>
</comment>
<dbReference type="OrthoDB" id="2743021at2759"/>
<dbReference type="GO" id="GO:0004497">
    <property type="term" value="F:monooxygenase activity"/>
    <property type="evidence" value="ECO:0007669"/>
    <property type="project" value="UniProtKB-KW"/>
</dbReference>
<dbReference type="PRINTS" id="PR00385">
    <property type="entry name" value="P450"/>
</dbReference>
<keyword evidence="17" id="KW-1185">Reference proteome</keyword>
<protein>
    <submittedName>
        <fullName evidence="16">CyP450 monooxygenase</fullName>
    </submittedName>
</protein>
<evidence type="ECO:0000256" key="12">
    <source>
        <dbReference type="ARBA" id="ARBA00023136"/>
    </source>
</evidence>
<dbReference type="PANTHER" id="PTHR46300">
    <property type="entry name" value="P450, PUTATIVE (EUROFUNG)-RELATED-RELATED"/>
    <property type="match status" value="1"/>
</dbReference>
<gene>
    <name evidence="16" type="ORF">OH76DRAFT_474995</name>
</gene>
<evidence type="ECO:0000256" key="13">
    <source>
        <dbReference type="PIRSR" id="PIRSR602401-1"/>
    </source>
</evidence>
<dbReference type="Pfam" id="PF00067">
    <property type="entry name" value="p450"/>
    <property type="match status" value="1"/>
</dbReference>
<evidence type="ECO:0000256" key="14">
    <source>
        <dbReference type="RuleBase" id="RU000461"/>
    </source>
</evidence>
<dbReference type="PROSITE" id="PS00086">
    <property type="entry name" value="CYTOCHROME_P450"/>
    <property type="match status" value="1"/>
</dbReference>
<dbReference type="GO" id="GO:0016705">
    <property type="term" value="F:oxidoreductase activity, acting on paired donors, with incorporation or reduction of molecular oxygen"/>
    <property type="evidence" value="ECO:0007669"/>
    <property type="project" value="InterPro"/>
</dbReference>
<reference evidence="16 17" key="1">
    <citation type="journal article" date="2018" name="Biotechnol. Biofuels">
        <title>Integrative visual omics of the white-rot fungus Polyporus brumalis exposes the biotechnological potential of its oxidative enzymes for delignifying raw plant biomass.</title>
        <authorList>
            <person name="Miyauchi S."/>
            <person name="Rancon A."/>
            <person name="Drula E."/>
            <person name="Hage H."/>
            <person name="Chaduli D."/>
            <person name="Favel A."/>
            <person name="Grisel S."/>
            <person name="Henrissat B."/>
            <person name="Herpoel-Gimbert I."/>
            <person name="Ruiz-Duenas F.J."/>
            <person name="Chevret D."/>
            <person name="Hainaut M."/>
            <person name="Lin J."/>
            <person name="Wang M."/>
            <person name="Pangilinan J."/>
            <person name="Lipzen A."/>
            <person name="Lesage-Meessen L."/>
            <person name="Navarro D."/>
            <person name="Riley R."/>
            <person name="Grigoriev I.V."/>
            <person name="Zhou S."/>
            <person name="Raouche S."/>
            <person name="Rosso M.N."/>
        </authorList>
    </citation>
    <scope>NUCLEOTIDE SEQUENCE [LARGE SCALE GENOMIC DNA]</scope>
    <source>
        <strain evidence="16 17">BRFM 1820</strain>
    </source>
</reference>
<dbReference type="AlphaFoldDB" id="A0A371DCW7"/>
<dbReference type="InterPro" id="IPR001128">
    <property type="entry name" value="Cyt_P450"/>
</dbReference>
<evidence type="ECO:0000256" key="8">
    <source>
        <dbReference type="ARBA" id="ARBA00022989"/>
    </source>
</evidence>
<evidence type="ECO:0000256" key="4">
    <source>
        <dbReference type="ARBA" id="ARBA00010617"/>
    </source>
</evidence>
<evidence type="ECO:0000256" key="6">
    <source>
        <dbReference type="ARBA" id="ARBA00022692"/>
    </source>
</evidence>
<comment type="pathway">
    <text evidence="3">Secondary metabolite biosynthesis.</text>
</comment>
<accession>A0A371DCW7</accession>
<organism evidence="16 17">
    <name type="scientific">Lentinus brumalis</name>
    <dbReference type="NCBI Taxonomy" id="2498619"/>
    <lineage>
        <taxon>Eukaryota</taxon>
        <taxon>Fungi</taxon>
        <taxon>Dikarya</taxon>
        <taxon>Basidiomycota</taxon>
        <taxon>Agaricomycotina</taxon>
        <taxon>Agaricomycetes</taxon>
        <taxon>Polyporales</taxon>
        <taxon>Polyporaceae</taxon>
        <taxon>Lentinus</taxon>
    </lineage>
</organism>
<dbReference type="InterPro" id="IPR036396">
    <property type="entry name" value="Cyt_P450_sf"/>
</dbReference>
<feature type="transmembrane region" description="Helical" evidence="15">
    <location>
        <begin position="12"/>
        <end position="30"/>
    </location>
</feature>
<dbReference type="GO" id="GO:0016020">
    <property type="term" value="C:membrane"/>
    <property type="evidence" value="ECO:0007669"/>
    <property type="project" value="UniProtKB-SubCell"/>
</dbReference>
<keyword evidence="5 13" id="KW-0349">Heme</keyword>
<dbReference type="PANTHER" id="PTHR46300:SF7">
    <property type="entry name" value="P450, PUTATIVE (EUROFUNG)-RELATED"/>
    <property type="match status" value="1"/>
</dbReference>
<evidence type="ECO:0000313" key="17">
    <source>
        <dbReference type="Proteomes" id="UP000256964"/>
    </source>
</evidence>
<dbReference type="CDD" id="cd11065">
    <property type="entry name" value="CYP64-like"/>
    <property type="match status" value="1"/>
</dbReference>
<dbReference type="InterPro" id="IPR050364">
    <property type="entry name" value="Cytochrome_P450_fung"/>
</dbReference>
<dbReference type="Gene3D" id="1.10.630.10">
    <property type="entry name" value="Cytochrome P450"/>
    <property type="match status" value="1"/>
</dbReference>
<evidence type="ECO:0000256" key="2">
    <source>
        <dbReference type="ARBA" id="ARBA00004167"/>
    </source>
</evidence>
<evidence type="ECO:0000256" key="3">
    <source>
        <dbReference type="ARBA" id="ARBA00005179"/>
    </source>
</evidence>
<feature type="binding site" description="axial binding residue" evidence="13">
    <location>
        <position position="450"/>
    </location>
    <ligand>
        <name>heme</name>
        <dbReference type="ChEBI" id="CHEBI:30413"/>
    </ligand>
    <ligandPart>
        <name>Fe</name>
        <dbReference type="ChEBI" id="CHEBI:18248"/>
    </ligandPart>
</feature>
<keyword evidence="6 15" id="KW-0812">Transmembrane</keyword>
<name>A0A371DCW7_9APHY</name>
<keyword evidence="9 14" id="KW-0560">Oxidoreductase</keyword>
<evidence type="ECO:0000256" key="11">
    <source>
        <dbReference type="ARBA" id="ARBA00023033"/>
    </source>
</evidence>
<dbReference type="Proteomes" id="UP000256964">
    <property type="component" value="Unassembled WGS sequence"/>
</dbReference>
<evidence type="ECO:0000256" key="7">
    <source>
        <dbReference type="ARBA" id="ARBA00022723"/>
    </source>
</evidence>
<comment type="cofactor">
    <cofactor evidence="1 13">
        <name>heme</name>
        <dbReference type="ChEBI" id="CHEBI:30413"/>
    </cofactor>
</comment>
<dbReference type="InterPro" id="IPR017972">
    <property type="entry name" value="Cyt_P450_CS"/>
</dbReference>
<dbReference type="SUPFAM" id="SSF48264">
    <property type="entry name" value="Cytochrome P450"/>
    <property type="match status" value="1"/>
</dbReference>
<evidence type="ECO:0000256" key="15">
    <source>
        <dbReference type="SAM" id="Phobius"/>
    </source>
</evidence>
<evidence type="ECO:0000256" key="1">
    <source>
        <dbReference type="ARBA" id="ARBA00001971"/>
    </source>
</evidence>
<dbReference type="GO" id="GO:0020037">
    <property type="term" value="F:heme binding"/>
    <property type="evidence" value="ECO:0007669"/>
    <property type="project" value="InterPro"/>
</dbReference>
<evidence type="ECO:0000256" key="5">
    <source>
        <dbReference type="ARBA" id="ARBA00022617"/>
    </source>
</evidence>
<dbReference type="STRING" id="139420.A0A371DCW7"/>
<keyword evidence="7 13" id="KW-0479">Metal-binding</keyword>
<keyword evidence="8 15" id="KW-1133">Transmembrane helix</keyword>